<name>I1I7Y4_BRADI</name>
<evidence type="ECO:0000256" key="3">
    <source>
        <dbReference type="ARBA" id="ARBA00023002"/>
    </source>
</evidence>
<accession>I1I7Y4</accession>
<organism evidence="8">
    <name type="scientific">Brachypodium distachyon</name>
    <name type="common">Purple false brome</name>
    <name type="synonym">Trachynia distachya</name>
    <dbReference type="NCBI Taxonomy" id="15368"/>
    <lineage>
        <taxon>Eukaryota</taxon>
        <taxon>Viridiplantae</taxon>
        <taxon>Streptophyta</taxon>
        <taxon>Embryophyta</taxon>
        <taxon>Tracheophyta</taxon>
        <taxon>Spermatophyta</taxon>
        <taxon>Magnoliopsida</taxon>
        <taxon>Liliopsida</taxon>
        <taxon>Poales</taxon>
        <taxon>Poaceae</taxon>
        <taxon>BOP clade</taxon>
        <taxon>Pooideae</taxon>
        <taxon>Stipodae</taxon>
        <taxon>Brachypodieae</taxon>
        <taxon>Brachypodium</taxon>
    </lineage>
</organism>
<dbReference type="Pfam" id="PF14226">
    <property type="entry name" value="DIOX_N"/>
    <property type="match status" value="1"/>
</dbReference>
<evidence type="ECO:0000313" key="10">
    <source>
        <dbReference type="Proteomes" id="UP000008810"/>
    </source>
</evidence>
<keyword evidence="4 5" id="KW-0408">Iron</keyword>
<dbReference type="PRINTS" id="PR00682">
    <property type="entry name" value="IPNSYNTHASE"/>
</dbReference>
<proteinExistence type="inferred from homology"/>
<dbReference type="InterPro" id="IPR005123">
    <property type="entry name" value="Oxoglu/Fe-dep_dioxygenase_dom"/>
</dbReference>
<dbReference type="Proteomes" id="UP000008810">
    <property type="component" value="Chromosome 3"/>
</dbReference>
<reference evidence="9" key="3">
    <citation type="submission" date="2018-08" db="UniProtKB">
        <authorList>
            <consortium name="EnsemblPlants"/>
        </authorList>
    </citation>
    <scope>IDENTIFICATION</scope>
    <source>
        <strain evidence="9">cv. Bd21</strain>
    </source>
</reference>
<dbReference type="PROSITE" id="PS51471">
    <property type="entry name" value="FE2OG_OXY"/>
    <property type="match status" value="1"/>
</dbReference>
<comment type="similarity">
    <text evidence="1 5">Belongs to the iron/ascorbate-dependent oxidoreductase family.</text>
</comment>
<dbReference type="InterPro" id="IPR050295">
    <property type="entry name" value="Plant_2OG-oxidoreductases"/>
</dbReference>
<keyword evidence="2 5" id="KW-0479">Metal-binding</keyword>
<protein>
    <recommendedName>
        <fullName evidence="7">Fe2OG dioxygenase domain-containing protein</fullName>
    </recommendedName>
</protein>
<dbReference type="OMA" id="GMKHRDY"/>
<dbReference type="Gramene" id="PNT68307">
    <property type="protein sequence ID" value="PNT68307"/>
    <property type="gene ID" value="BRADI_3g38487v3"/>
</dbReference>
<dbReference type="GO" id="GO:0046872">
    <property type="term" value="F:metal ion binding"/>
    <property type="evidence" value="ECO:0007669"/>
    <property type="project" value="UniProtKB-KW"/>
</dbReference>
<dbReference type="KEGG" id="bdi:100838193"/>
<dbReference type="HOGENOM" id="CLU_010119_16_4_1"/>
<evidence type="ECO:0000313" key="9">
    <source>
        <dbReference type="EnsemblPlants" id="KQJ98694"/>
    </source>
</evidence>
<reference evidence="8 9" key="1">
    <citation type="journal article" date="2010" name="Nature">
        <title>Genome sequencing and analysis of the model grass Brachypodium distachyon.</title>
        <authorList>
            <consortium name="International Brachypodium Initiative"/>
        </authorList>
    </citation>
    <scope>NUCLEOTIDE SEQUENCE [LARGE SCALE GENOMIC DNA]</scope>
    <source>
        <strain evidence="8 9">Bd21</strain>
    </source>
</reference>
<evidence type="ECO:0000256" key="5">
    <source>
        <dbReference type="RuleBase" id="RU003682"/>
    </source>
</evidence>
<evidence type="ECO:0000256" key="1">
    <source>
        <dbReference type="ARBA" id="ARBA00008056"/>
    </source>
</evidence>
<gene>
    <name evidence="9" type="primary">LOC100838193</name>
    <name evidence="8" type="ORF">BRADI_3g38487v3</name>
</gene>
<dbReference type="Gramene" id="KQJ98694">
    <property type="protein sequence ID" value="KQJ98694"/>
    <property type="gene ID" value="BRADI_3g38487v3"/>
</dbReference>
<dbReference type="EMBL" id="CM000882">
    <property type="protein sequence ID" value="PNT68307.1"/>
    <property type="molecule type" value="Genomic_DNA"/>
</dbReference>
<dbReference type="FunFam" id="2.60.120.330:FF:000042">
    <property type="entry name" value="Flavanone 3-dioxygenase 3"/>
    <property type="match status" value="1"/>
</dbReference>
<dbReference type="EnsemblPlants" id="KQJ98694">
    <property type="protein sequence ID" value="KQJ98694"/>
    <property type="gene ID" value="BRADI_3g38487v3"/>
</dbReference>
<keyword evidence="3 5" id="KW-0560">Oxidoreductase</keyword>
<evidence type="ECO:0000259" key="7">
    <source>
        <dbReference type="PROSITE" id="PS51471"/>
    </source>
</evidence>
<dbReference type="InterPro" id="IPR026992">
    <property type="entry name" value="DIOX_N"/>
</dbReference>
<dbReference type="EnsemblPlants" id="PNT68307">
    <property type="protein sequence ID" value="PNT68307"/>
    <property type="gene ID" value="BRADI_3g38487v3"/>
</dbReference>
<evidence type="ECO:0000256" key="4">
    <source>
        <dbReference type="ARBA" id="ARBA00023004"/>
    </source>
</evidence>
<dbReference type="Gene3D" id="2.60.120.330">
    <property type="entry name" value="B-lactam Antibiotic, Isopenicillin N Synthase, Chain"/>
    <property type="match status" value="1"/>
</dbReference>
<dbReference type="PANTHER" id="PTHR47991">
    <property type="entry name" value="OXOGLUTARATE/IRON-DEPENDENT DIOXYGENASE"/>
    <property type="match status" value="1"/>
</dbReference>
<evidence type="ECO:0000256" key="2">
    <source>
        <dbReference type="ARBA" id="ARBA00022723"/>
    </source>
</evidence>
<dbReference type="AlphaFoldDB" id="I1I7Y4"/>
<dbReference type="Pfam" id="PF03171">
    <property type="entry name" value="2OG-FeII_Oxy"/>
    <property type="match status" value="1"/>
</dbReference>
<dbReference type="GeneID" id="100838193"/>
<dbReference type="InterPro" id="IPR044861">
    <property type="entry name" value="IPNS-like_FE2OG_OXY"/>
</dbReference>
<reference evidence="8" key="2">
    <citation type="submission" date="2017-06" db="EMBL/GenBank/DDBJ databases">
        <title>WGS assembly of Brachypodium distachyon.</title>
        <authorList>
            <consortium name="The International Brachypodium Initiative"/>
            <person name="Lucas S."/>
            <person name="Harmon-Smith M."/>
            <person name="Lail K."/>
            <person name="Tice H."/>
            <person name="Grimwood J."/>
            <person name="Bruce D."/>
            <person name="Barry K."/>
            <person name="Shu S."/>
            <person name="Lindquist E."/>
            <person name="Wang M."/>
            <person name="Pitluck S."/>
            <person name="Vogel J.P."/>
            <person name="Garvin D.F."/>
            <person name="Mockler T.C."/>
            <person name="Schmutz J."/>
            <person name="Rokhsar D."/>
            <person name="Bevan M.W."/>
        </authorList>
    </citation>
    <scope>NUCLEOTIDE SEQUENCE</scope>
    <source>
        <strain evidence="8">Bd21</strain>
    </source>
</reference>
<dbReference type="GO" id="GO:0016491">
    <property type="term" value="F:oxidoreductase activity"/>
    <property type="evidence" value="ECO:0007669"/>
    <property type="project" value="UniProtKB-KW"/>
</dbReference>
<evidence type="ECO:0000256" key="6">
    <source>
        <dbReference type="SAM" id="MobiDB-lite"/>
    </source>
</evidence>
<dbReference type="EMBL" id="CM000882">
    <property type="protein sequence ID" value="KQJ98694.1"/>
    <property type="molecule type" value="Genomic_DNA"/>
</dbReference>
<evidence type="ECO:0000313" key="8">
    <source>
        <dbReference type="EMBL" id="PNT68307.1"/>
    </source>
</evidence>
<dbReference type="OrthoDB" id="288590at2759"/>
<dbReference type="RefSeq" id="XP_003572300.1">
    <property type="nucleotide sequence ID" value="XM_003572252.3"/>
</dbReference>
<feature type="domain" description="Fe2OG dioxygenase" evidence="7">
    <location>
        <begin position="177"/>
        <end position="284"/>
    </location>
</feature>
<dbReference type="eggNOG" id="KOG0143">
    <property type="taxonomic scope" value="Eukaryota"/>
</dbReference>
<dbReference type="InterPro" id="IPR027443">
    <property type="entry name" value="IPNS-like_sf"/>
</dbReference>
<dbReference type="SUPFAM" id="SSF51197">
    <property type="entry name" value="Clavaminate synthase-like"/>
    <property type="match status" value="1"/>
</dbReference>
<keyword evidence="10" id="KW-1185">Reference proteome</keyword>
<sequence>MAAPSPNGVHGGCTGPKFSEEGIPVVDLGVLVNGDGDQRARAVRHLGRACQEWGFFMVINHGVPEALREAVMEACQELFSLPTEDKAEHMDGSPMDPVRVGTGFVNSAVDGAKFWRDYVKMFVHPDFHCPAKPAKLRDVAAEYAARTRQLMLELTAAISESLGLRGDRIAEALNLASGLQILVGNRYPPHAGGGPEDDDGPPPIGLPAHSDHGLLTLLFQNGVDGLQVHHDGRWLLAKPIPGSFFVIAGDQLEIVSNGRYKGVLHRARGGGEQARMSFVSLIGPCLDAVVEPVPDLATEGARGLEFRGIKYRDYMEYQQSNVLHEKAALDIVRVHRGIVAGEGSPDNSSVN</sequence>
<feature type="region of interest" description="Disordered" evidence="6">
    <location>
        <begin position="187"/>
        <end position="206"/>
    </location>
</feature>